<evidence type="ECO:0000313" key="9">
    <source>
        <dbReference type="Proteomes" id="UP000007148"/>
    </source>
</evidence>
<dbReference type="SUPFAM" id="SSF51445">
    <property type="entry name" value="(Trans)glycosidases"/>
    <property type="match status" value="1"/>
</dbReference>
<evidence type="ECO:0000313" key="8">
    <source>
        <dbReference type="EMBL" id="CCA66645.1"/>
    </source>
</evidence>
<gene>
    <name evidence="8" type="ORF">PIIN_00328</name>
</gene>
<evidence type="ECO:0000256" key="2">
    <source>
        <dbReference type="ARBA" id="ARBA00008061"/>
    </source>
</evidence>
<proteinExistence type="inferred from homology"/>
<dbReference type="PIRSF" id="PIRSF001021">
    <property type="entry name" value="Alph-amls_thrmst"/>
    <property type="match status" value="1"/>
</dbReference>
<dbReference type="Proteomes" id="UP000007148">
    <property type="component" value="Unassembled WGS sequence"/>
</dbReference>
<dbReference type="InterPro" id="IPR013776">
    <property type="entry name" value="A-amylase_thermo"/>
</dbReference>
<dbReference type="CDD" id="cd11318">
    <property type="entry name" value="AmyAc_bac_fung_AmyA"/>
    <property type="match status" value="1"/>
</dbReference>
<keyword evidence="4" id="KW-0378">Hydrolase</keyword>
<organism evidence="8 9">
    <name type="scientific">Serendipita indica (strain DSM 11827)</name>
    <name type="common">Root endophyte fungus</name>
    <name type="synonym">Piriformospora indica</name>
    <dbReference type="NCBI Taxonomy" id="1109443"/>
    <lineage>
        <taxon>Eukaryota</taxon>
        <taxon>Fungi</taxon>
        <taxon>Dikarya</taxon>
        <taxon>Basidiomycota</taxon>
        <taxon>Agaricomycotina</taxon>
        <taxon>Agaricomycetes</taxon>
        <taxon>Sebacinales</taxon>
        <taxon>Serendipitaceae</taxon>
        <taxon>Serendipita</taxon>
    </lineage>
</organism>
<dbReference type="InterPro" id="IPR013780">
    <property type="entry name" value="Glyco_hydro_b"/>
</dbReference>
<feature type="domain" description="Glycosyl hydrolase family 13 catalytic" evidence="7">
    <location>
        <begin position="1"/>
        <end position="387"/>
    </location>
</feature>
<keyword evidence="6" id="KW-0326">Glycosidase</keyword>
<dbReference type="EMBL" id="CAFZ01000004">
    <property type="protein sequence ID" value="CCA66645.1"/>
    <property type="molecule type" value="Genomic_DNA"/>
</dbReference>
<dbReference type="Gene3D" id="2.60.40.1180">
    <property type="entry name" value="Golgi alpha-mannosidase II"/>
    <property type="match status" value="1"/>
</dbReference>
<sequence>MVQYFEWDSLGSENLSWWEIFEKALPDLHSVGCTQVWLPPPNKAMVPDGRGYDAYDLWDLGEFDQKKTIATRWGTKSQLLAAIAAAKDVGIEVIIDAVLNHKLGADAKETIQAVEVDPRNRKRSLSGVKTIEAWTRYNFTGRKGQYSPMTWKSDHFTGIDWDSRGKKSGVFRITGPGHHQGWSQRVDDELGNYDYLLGADIDHRHPDVQKDLEAWGSWVIQETGATGGFRLDAIKHMDFQFLVDFLRHTREAISSPSLFAVGEYWVSDARILRRRMSRFDGELAFFDVPLHHTFHTASKMGEEFDLRTIMKNSLMRLCPEDAVTFVDNHDTVIGQTLESWVDAKFKLSAYAIILLRPEGYPCVFHNDLYKPDTSEIATGLRRLMKARYKVAYGPTRDYFLQKNCIGWVRDGNDQSETGCVVALNNSSRATTLRMRGIKGNANVEYTNIIHPNHHVQTDNNGEGEFNCPPFSANVWIPSSVIELLHTDNNL</sequence>
<dbReference type="SMART" id="SM00642">
    <property type="entry name" value="Aamy"/>
    <property type="match status" value="1"/>
</dbReference>
<keyword evidence="5" id="KW-0119">Carbohydrate metabolism</keyword>
<dbReference type="Gene3D" id="2.40.30.140">
    <property type="match status" value="1"/>
</dbReference>
<dbReference type="Gene3D" id="3.20.20.80">
    <property type="entry name" value="Glycosidases"/>
    <property type="match status" value="1"/>
</dbReference>
<comment type="caution">
    <text evidence="8">The sequence shown here is derived from an EMBL/GenBank/DDBJ whole genome shotgun (WGS) entry which is preliminary data.</text>
</comment>
<keyword evidence="9" id="KW-1185">Reference proteome</keyword>
<evidence type="ECO:0000259" key="7">
    <source>
        <dbReference type="SMART" id="SM00642"/>
    </source>
</evidence>
<keyword evidence="3" id="KW-0479">Metal-binding</keyword>
<comment type="similarity">
    <text evidence="2">Belongs to the glycosyl hydrolase 13 family.</text>
</comment>
<name>G4T5R4_SERID</name>
<dbReference type="STRING" id="1109443.G4T5R4"/>
<evidence type="ECO:0000256" key="4">
    <source>
        <dbReference type="ARBA" id="ARBA00022801"/>
    </source>
</evidence>
<dbReference type="eggNOG" id="KOG0471">
    <property type="taxonomic scope" value="Eukaryota"/>
</dbReference>
<reference evidence="8 9" key="1">
    <citation type="journal article" date="2011" name="PLoS Pathog.">
        <title>Endophytic Life Strategies Decoded by Genome and Transcriptome Analyses of the Mutualistic Root Symbiont Piriformospora indica.</title>
        <authorList>
            <person name="Zuccaro A."/>
            <person name="Lahrmann U."/>
            <person name="Guldener U."/>
            <person name="Langen G."/>
            <person name="Pfiffi S."/>
            <person name="Biedenkopf D."/>
            <person name="Wong P."/>
            <person name="Samans B."/>
            <person name="Grimm C."/>
            <person name="Basiewicz M."/>
            <person name="Murat C."/>
            <person name="Martin F."/>
            <person name="Kogel K.H."/>
        </authorList>
    </citation>
    <scope>NUCLEOTIDE SEQUENCE [LARGE SCALE GENOMIC DNA]</scope>
    <source>
        <strain evidence="8 9">DSM 11827</strain>
    </source>
</reference>
<evidence type="ECO:0000256" key="6">
    <source>
        <dbReference type="ARBA" id="ARBA00023295"/>
    </source>
</evidence>
<evidence type="ECO:0000256" key="3">
    <source>
        <dbReference type="ARBA" id="ARBA00022723"/>
    </source>
</evidence>
<evidence type="ECO:0000256" key="1">
    <source>
        <dbReference type="ARBA" id="ARBA00001913"/>
    </source>
</evidence>
<dbReference type="AlphaFoldDB" id="G4T5R4"/>
<dbReference type="NCBIfam" id="NF006968">
    <property type="entry name" value="PRK09441.1-1"/>
    <property type="match status" value="1"/>
</dbReference>
<dbReference type="Pfam" id="PF00128">
    <property type="entry name" value="Alpha-amylase"/>
    <property type="match status" value="1"/>
</dbReference>
<dbReference type="InterPro" id="IPR017853">
    <property type="entry name" value="GH"/>
</dbReference>
<protein>
    <submittedName>
        <fullName evidence="8">Related to alpha-amylase</fullName>
    </submittedName>
</protein>
<dbReference type="GO" id="GO:0005509">
    <property type="term" value="F:calcium ion binding"/>
    <property type="evidence" value="ECO:0007669"/>
    <property type="project" value="InterPro"/>
</dbReference>
<dbReference type="OMA" id="MQYFEWN"/>
<dbReference type="GO" id="GO:0004553">
    <property type="term" value="F:hydrolase activity, hydrolyzing O-glycosyl compounds"/>
    <property type="evidence" value="ECO:0007669"/>
    <property type="project" value="InterPro"/>
</dbReference>
<dbReference type="NCBIfam" id="NF006969">
    <property type="entry name" value="PRK09441.1-2"/>
    <property type="match status" value="1"/>
</dbReference>
<dbReference type="InterPro" id="IPR006047">
    <property type="entry name" value="GH13_cat_dom"/>
</dbReference>
<dbReference type="InParanoid" id="G4T5R4"/>
<dbReference type="OrthoDB" id="550577at2759"/>
<evidence type="ECO:0000256" key="5">
    <source>
        <dbReference type="ARBA" id="ARBA00023277"/>
    </source>
</evidence>
<comment type="cofactor">
    <cofactor evidence="1">
        <name>Ca(2+)</name>
        <dbReference type="ChEBI" id="CHEBI:29108"/>
    </cofactor>
</comment>
<dbReference type="PANTHER" id="PTHR43447">
    <property type="entry name" value="ALPHA-AMYLASE"/>
    <property type="match status" value="1"/>
</dbReference>
<dbReference type="GO" id="GO:0005975">
    <property type="term" value="P:carbohydrate metabolic process"/>
    <property type="evidence" value="ECO:0007669"/>
    <property type="project" value="InterPro"/>
</dbReference>
<accession>G4T5R4</accession>
<dbReference type="HOGENOM" id="CLU_024572_2_0_1"/>
<dbReference type="SUPFAM" id="SSF51011">
    <property type="entry name" value="Glycosyl hydrolase domain"/>
    <property type="match status" value="1"/>
</dbReference>